<reference evidence="4" key="2">
    <citation type="journal article" date="2016" name="Sci. Rep.">
        <title>Dictyocaulus viviparus genome, variome and transcriptome elucidate lungworm biology and support future intervention.</title>
        <authorList>
            <person name="McNulty S.N."/>
            <person name="Strube C."/>
            <person name="Rosa B.A."/>
            <person name="Martin J.C."/>
            <person name="Tyagi R."/>
            <person name="Choi Y.J."/>
            <person name="Wang Q."/>
            <person name="Hallsworth Pepin K."/>
            <person name="Zhang X."/>
            <person name="Ozersky P."/>
            <person name="Wilson R.K."/>
            <person name="Sternberg P.W."/>
            <person name="Gasser R.B."/>
            <person name="Mitreva M."/>
        </authorList>
    </citation>
    <scope>NUCLEOTIDE SEQUENCE [LARGE SCALE GENOMIC DNA]</scope>
    <source>
        <strain evidence="4">HannoverDv2000</strain>
    </source>
</reference>
<dbReference type="EMBL" id="KN716161">
    <property type="protein sequence ID" value="KJH52662.1"/>
    <property type="molecule type" value="Genomic_DNA"/>
</dbReference>
<feature type="compositionally biased region" description="Basic and acidic residues" evidence="1">
    <location>
        <begin position="254"/>
        <end position="266"/>
    </location>
</feature>
<dbReference type="STRING" id="29172.A0A0D8Y8W7"/>
<name>A0A0D8Y8W7_DICVI</name>
<evidence type="ECO:0000259" key="2">
    <source>
        <dbReference type="Pfam" id="PF23328"/>
    </source>
</evidence>
<dbReference type="AlphaFoldDB" id="A0A0D8Y8W7"/>
<dbReference type="OrthoDB" id="5822275at2759"/>
<protein>
    <recommendedName>
        <fullName evidence="2">Shavenoid isoform B-like N-terminal domain-containing protein</fullName>
    </recommendedName>
</protein>
<evidence type="ECO:0000256" key="1">
    <source>
        <dbReference type="SAM" id="MobiDB-lite"/>
    </source>
</evidence>
<evidence type="ECO:0000313" key="4">
    <source>
        <dbReference type="Proteomes" id="UP000053766"/>
    </source>
</evidence>
<feature type="region of interest" description="Disordered" evidence="1">
    <location>
        <begin position="235"/>
        <end position="288"/>
    </location>
</feature>
<dbReference type="Pfam" id="PF23328">
    <property type="entry name" value="Sha_B_N"/>
    <property type="match status" value="1"/>
</dbReference>
<evidence type="ECO:0000313" key="3">
    <source>
        <dbReference type="EMBL" id="KJH52662.1"/>
    </source>
</evidence>
<dbReference type="PANTHER" id="PTHR39387">
    <property type="entry name" value="SHAVENOID, ISOFORM B"/>
    <property type="match status" value="1"/>
</dbReference>
<reference evidence="3 4" key="1">
    <citation type="submission" date="2013-11" db="EMBL/GenBank/DDBJ databases">
        <title>Draft genome of the bovine lungworm Dictyocaulus viviparus.</title>
        <authorList>
            <person name="Mitreva M."/>
        </authorList>
    </citation>
    <scope>NUCLEOTIDE SEQUENCE [LARGE SCALE GENOMIC DNA]</scope>
    <source>
        <strain evidence="3 4">HannoverDv2000</strain>
    </source>
</reference>
<gene>
    <name evidence="3" type="ORF">DICVIV_01123</name>
</gene>
<keyword evidence="4" id="KW-1185">Reference proteome</keyword>
<dbReference type="GO" id="GO:0005938">
    <property type="term" value="C:cell cortex"/>
    <property type="evidence" value="ECO:0007669"/>
    <property type="project" value="TreeGrafter"/>
</dbReference>
<feature type="domain" description="Shavenoid isoform B-like N-terminal" evidence="2">
    <location>
        <begin position="29"/>
        <end position="55"/>
    </location>
</feature>
<proteinExistence type="predicted"/>
<dbReference type="Proteomes" id="UP000053766">
    <property type="component" value="Unassembled WGS sequence"/>
</dbReference>
<dbReference type="PANTHER" id="PTHR39387:SF1">
    <property type="entry name" value="SHAVENOID, ISOFORM B"/>
    <property type="match status" value="1"/>
</dbReference>
<feature type="compositionally biased region" description="Polar residues" evidence="1">
    <location>
        <begin position="240"/>
        <end position="253"/>
    </location>
</feature>
<organism evidence="3 4">
    <name type="scientific">Dictyocaulus viviparus</name>
    <name type="common">Bovine lungworm</name>
    <dbReference type="NCBI Taxonomy" id="29172"/>
    <lineage>
        <taxon>Eukaryota</taxon>
        <taxon>Metazoa</taxon>
        <taxon>Ecdysozoa</taxon>
        <taxon>Nematoda</taxon>
        <taxon>Chromadorea</taxon>
        <taxon>Rhabditida</taxon>
        <taxon>Rhabditina</taxon>
        <taxon>Rhabditomorpha</taxon>
        <taxon>Strongyloidea</taxon>
        <taxon>Metastrongylidae</taxon>
        <taxon>Dictyocaulus</taxon>
    </lineage>
</organism>
<accession>A0A0D8Y8W7</accession>
<sequence length="405" mass="45494">MLIVLEGLQKPLLNPTDVVWFIIITTVISERCSCVCPPMAPIYLNTAGQCVDRLDECRHNLEFDSTIETERIIPVVSLPAKSGVILPRAPILWEGGGITVSPRRTVDCAISAMFVDNLEHRWKEVPHQTFDLSVANGRPVLMATALREAENMGTCEFGTLVERIPKRRLYFSTEYLEKEMMENPPPVAEQFLADLRRVIEIARERIKMRRFVPMLITIPEDLEESRNTVIQRTDAYDAADTNQQESPKSNKSVDSGRESRSDSDDSGRDDEEELRTKNWSEDRKCPDETNTICSAVGGLESNTAVQALELEQPSRVHSKIVPKSTRLPVSKMHTPLGRASPRPRQKSLTLQLSSPFGSDLPHRTPRELRARRGYAVFPADPILNKSLPRRKRAIPQFLGSSAASG</sequence>
<dbReference type="InterPro" id="IPR057507">
    <property type="entry name" value="Sha_B-like_N"/>
</dbReference>
<feature type="compositionally biased region" description="Basic and acidic residues" evidence="1">
    <location>
        <begin position="274"/>
        <end position="287"/>
    </location>
</feature>